<dbReference type="GO" id="GO:0005634">
    <property type="term" value="C:nucleus"/>
    <property type="evidence" value="ECO:0007669"/>
    <property type="project" value="TreeGrafter"/>
</dbReference>
<evidence type="ECO:0000313" key="2">
    <source>
        <dbReference type="EMBL" id="KAK4225648.1"/>
    </source>
</evidence>
<reference evidence="2" key="1">
    <citation type="journal article" date="2023" name="Mol. Phylogenet. Evol.">
        <title>Genome-scale phylogeny and comparative genomics of the fungal order Sordariales.</title>
        <authorList>
            <person name="Hensen N."/>
            <person name="Bonometti L."/>
            <person name="Westerberg I."/>
            <person name="Brannstrom I.O."/>
            <person name="Guillou S."/>
            <person name="Cros-Aarteil S."/>
            <person name="Calhoun S."/>
            <person name="Haridas S."/>
            <person name="Kuo A."/>
            <person name="Mondo S."/>
            <person name="Pangilinan J."/>
            <person name="Riley R."/>
            <person name="LaButti K."/>
            <person name="Andreopoulos B."/>
            <person name="Lipzen A."/>
            <person name="Chen C."/>
            <person name="Yan M."/>
            <person name="Daum C."/>
            <person name="Ng V."/>
            <person name="Clum A."/>
            <person name="Steindorff A."/>
            <person name="Ohm R.A."/>
            <person name="Martin F."/>
            <person name="Silar P."/>
            <person name="Natvig D.O."/>
            <person name="Lalanne C."/>
            <person name="Gautier V."/>
            <person name="Ament-Velasquez S.L."/>
            <person name="Kruys A."/>
            <person name="Hutchinson M.I."/>
            <person name="Powell A.J."/>
            <person name="Barry K."/>
            <person name="Miller A.N."/>
            <person name="Grigoriev I.V."/>
            <person name="Debuchy R."/>
            <person name="Gladieux P."/>
            <person name="Hiltunen Thoren M."/>
            <person name="Johannesson H."/>
        </authorList>
    </citation>
    <scope>NUCLEOTIDE SEQUENCE</scope>
    <source>
        <strain evidence="2">CBS 990.96</strain>
    </source>
</reference>
<protein>
    <submittedName>
        <fullName evidence="2">Cyclin-domain-containing protein</fullName>
    </submittedName>
</protein>
<dbReference type="CDD" id="cd20558">
    <property type="entry name" value="CYCLIN_ScPCL7-like"/>
    <property type="match status" value="1"/>
</dbReference>
<dbReference type="GO" id="GO:0019901">
    <property type="term" value="F:protein kinase binding"/>
    <property type="evidence" value="ECO:0007669"/>
    <property type="project" value="InterPro"/>
</dbReference>
<dbReference type="GO" id="GO:0016538">
    <property type="term" value="F:cyclin-dependent protein serine/threonine kinase regulator activity"/>
    <property type="evidence" value="ECO:0007669"/>
    <property type="project" value="TreeGrafter"/>
</dbReference>
<feature type="region of interest" description="Disordered" evidence="1">
    <location>
        <begin position="1"/>
        <end position="43"/>
    </location>
</feature>
<evidence type="ECO:0000256" key="1">
    <source>
        <dbReference type="SAM" id="MobiDB-lite"/>
    </source>
</evidence>
<dbReference type="AlphaFoldDB" id="A0AAN7GW80"/>
<reference evidence="2" key="2">
    <citation type="submission" date="2023-05" db="EMBL/GenBank/DDBJ databases">
        <authorList>
            <consortium name="Lawrence Berkeley National Laboratory"/>
            <person name="Steindorff A."/>
            <person name="Hensen N."/>
            <person name="Bonometti L."/>
            <person name="Westerberg I."/>
            <person name="Brannstrom I.O."/>
            <person name="Guillou S."/>
            <person name="Cros-Aarteil S."/>
            <person name="Calhoun S."/>
            <person name="Haridas S."/>
            <person name="Kuo A."/>
            <person name="Mondo S."/>
            <person name="Pangilinan J."/>
            <person name="Riley R."/>
            <person name="Labutti K."/>
            <person name="Andreopoulos B."/>
            <person name="Lipzen A."/>
            <person name="Chen C."/>
            <person name="Yanf M."/>
            <person name="Daum C."/>
            <person name="Ng V."/>
            <person name="Clum A."/>
            <person name="Ohm R."/>
            <person name="Martin F."/>
            <person name="Silar P."/>
            <person name="Natvig D."/>
            <person name="Lalanne C."/>
            <person name="Gautier V."/>
            <person name="Ament-Velasquez S.L."/>
            <person name="Kruys A."/>
            <person name="Hutchinson M.I."/>
            <person name="Powell A.J."/>
            <person name="Barry K."/>
            <person name="Miller A.N."/>
            <person name="Grigoriev I.V."/>
            <person name="Debuchy R."/>
            <person name="Gladieux P."/>
            <person name="Thoren M.H."/>
            <person name="Johannesson H."/>
        </authorList>
    </citation>
    <scope>NUCLEOTIDE SEQUENCE</scope>
    <source>
        <strain evidence="2">CBS 990.96</strain>
    </source>
</reference>
<dbReference type="PANTHER" id="PTHR15615">
    <property type="match status" value="1"/>
</dbReference>
<dbReference type="PANTHER" id="PTHR15615:SF32">
    <property type="entry name" value="PROTEIN KINASE COMPLEX COMPONENT, PUTATIVE (AFU_ORTHOLOGUE AFUA_2G07660)-RELATED"/>
    <property type="match status" value="1"/>
</dbReference>
<organism evidence="2 3">
    <name type="scientific">Podospora fimiseda</name>
    <dbReference type="NCBI Taxonomy" id="252190"/>
    <lineage>
        <taxon>Eukaryota</taxon>
        <taxon>Fungi</taxon>
        <taxon>Dikarya</taxon>
        <taxon>Ascomycota</taxon>
        <taxon>Pezizomycotina</taxon>
        <taxon>Sordariomycetes</taxon>
        <taxon>Sordariomycetidae</taxon>
        <taxon>Sordariales</taxon>
        <taxon>Podosporaceae</taxon>
        <taxon>Podospora</taxon>
    </lineage>
</organism>
<comment type="caution">
    <text evidence="2">The sequence shown here is derived from an EMBL/GenBank/DDBJ whole genome shotgun (WGS) entry which is preliminary data.</text>
</comment>
<sequence>MPEHDNQSGSDCSAVPSPPPPPNPSADPNLRYIPGPDGDHSPRLAAQVDDIFKVSPLASLKMLSIGIEALVSMTGDIPPTPPPRSPTLPHMRGMEAEKKSIVRSNSEKSLARLAQAAAASNSPRRSPLVNAQAVASPAPAGSQSIDGVQLRSGAAVVPPLSTTHAPALSPYIIVGENSQPLNLQHSAITRKFYSRLPPPISITEYLFRIHRFCPMSTAVYLATSLYIYRLAVLEKAIVVTKRNAHRLLLAGLRVAMKALEDLSYPHGKVAKVGGVSEVELARLEISFCFLTGFELMVDSDTLSDHWEMLRRGTDCWNVYEDYPEDAVTLHLAKPRTRKVREGIPTEA</sequence>
<dbReference type="Pfam" id="PF08613">
    <property type="entry name" value="Cyclin"/>
    <property type="match status" value="1"/>
</dbReference>
<dbReference type="InterPro" id="IPR013922">
    <property type="entry name" value="Cyclin_PHO80-like"/>
</dbReference>
<dbReference type="GO" id="GO:0000307">
    <property type="term" value="C:cyclin-dependent protein kinase holoenzyme complex"/>
    <property type="evidence" value="ECO:0007669"/>
    <property type="project" value="TreeGrafter"/>
</dbReference>
<dbReference type="Proteomes" id="UP001301958">
    <property type="component" value="Unassembled WGS sequence"/>
</dbReference>
<keyword evidence="3" id="KW-1185">Reference proteome</keyword>
<dbReference type="EMBL" id="MU865362">
    <property type="protein sequence ID" value="KAK4225648.1"/>
    <property type="molecule type" value="Genomic_DNA"/>
</dbReference>
<evidence type="ECO:0000313" key="3">
    <source>
        <dbReference type="Proteomes" id="UP001301958"/>
    </source>
</evidence>
<dbReference type="Gene3D" id="1.10.472.10">
    <property type="entry name" value="Cyclin-like"/>
    <property type="match status" value="1"/>
</dbReference>
<gene>
    <name evidence="2" type="ORF">QBC38DRAFT_254737</name>
</gene>
<name>A0AAN7GW80_9PEZI</name>
<accession>A0AAN7GW80</accession>
<feature type="compositionally biased region" description="Pro residues" evidence="1">
    <location>
        <begin position="16"/>
        <end position="25"/>
    </location>
</feature>
<proteinExistence type="predicted"/>